<gene>
    <name evidence="6" type="ORF">VKT23_002676</name>
</gene>
<evidence type="ECO:0000313" key="7">
    <source>
        <dbReference type="Proteomes" id="UP001498398"/>
    </source>
</evidence>
<evidence type="ECO:0000256" key="2">
    <source>
        <dbReference type="ARBA" id="ARBA00022771"/>
    </source>
</evidence>
<reference evidence="6 7" key="1">
    <citation type="submission" date="2024-01" db="EMBL/GenBank/DDBJ databases">
        <title>A draft genome for the cacao thread blight pathogen Marasmiellus scandens.</title>
        <authorList>
            <person name="Baruah I.K."/>
            <person name="Leung J."/>
            <person name="Bukari Y."/>
            <person name="Amoako-Attah I."/>
            <person name="Meinhardt L.W."/>
            <person name="Bailey B.A."/>
            <person name="Cohen S.P."/>
        </authorList>
    </citation>
    <scope>NUCLEOTIDE SEQUENCE [LARGE SCALE GENOMIC DNA]</scope>
    <source>
        <strain evidence="6 7">GH-19</strain>
    </source>
</reference>
<evidence type="ECO:0000256" key="4">
    <source>
        <dbReference type="PROSITE-ProRule" id="PRU00134"/>
    </source>
</evidence>
<keyword evidence="1" id="KW-0479">Metal-binding</keyword>
<evidence type="ECO:0000259" key="5">
    <source>
        <dbReference type="PROSITE" id="PS50865"/>
    </source>
</evidence>
<accession>A0ABR1K2P8</accession>
<organism evidence="6 7">
    <name type="scientific">Marasmiellus scandens</name>
    <dbReference type="NCBI Taxonomy" id="2682957"/>
    <lineage>
        <taxon>Eukaryota</taxon>
        <taxon>Fungi</taxon>
        <taxon>Dikarya</taxon>
        <taxon>Basidiomycota</taxon>
        <taxon>Agaricomycotina</taxon>
        <taxon>Agaricomycetes</taxon>
        <taxon>Agaricomycetidae</taxon>
        <taxon>Agaricales</taxon>
        <taxon>Marasmiineae</taxon>
        <taxon>Omphalotaceae</taxon>
        <taxon>Marasmiellus</taxon>
    </lineage>
</organism>
<dbReference type="InterPro" id="IPR002893">
    <property type="entry name" value="Znf_MYND"/>
</dbReference>
<comment type="caution">
    <text evidence="6">The sequence shown here is derived from an EMBL/GenBank/DDBJ whole genome shotgun (WGS) entry which is preliminary data.</text>
</comment>
<dbReference type="EMBL" id="JBANRG010000002">
    <property type="protein sequence ID" value="KAK7471268.1"/>
    <property type="molecule type" value="Genomic_DNA"/>
</dbReference>
<protein>
    <recommendedName>
        <fullName evidence="5">MYND-type domain-containing protein</fullName>
    </recommendedName>
</protein>
<dbReference type="Gene3D" id="6.10.140.2220">
    <property type="match status" value="1"/>
</dbReference>
<keyword evidence="3" id="KW-0862">Zinc</keyword>
<evidence type="ECO:0000256" key="1">
    <source>
        <dbReference type="ARBA" id="ARBA00022723"/>
    </source>
</evidence>
<sequence>MDMHDLEAMNYIRDPADYPDPREDTPATQLLAFRHLRHQPRSHFDASNPTAEMKAALKHIETLAEDLCDQPPTVVGQWRSTAMKGMVKFWDGIWTWISGLVQACVFENEAYTDEGIDFREKLLLNVPVLLGFPFTDANADSDTLSRRIVKNTPEFLHFVVKLWIWMMERSHPSLFNITMSMNLYLETKSPLHMANIAASVPRSISVALQRIRAIKLNTKDFSGSEVAARFLGYISKASDSFLRSLLAQGALQCMSGALRRISLLVRSSKSPENFRDIVDCTKRILLFVKYAFEREGHRVFAVLLGRGFIDAMINSSQLILFDESSYQDIPFRLSQIYYQLLKNIPPMLYFRSILNPTIRSLKRIPEDDSALDILINEKSAPSKPDSSYSRLRSLWLRFSEQALTMKGLRTEFKDQGIVSCGNNQCKLRGLSNGSGSYRRRICQGCETRLYCSEACQRDDWALNHRKACSELRGRDGLPPKGCDLDADFISWLTVHELSSRQDEINERLREIRSSGRLRGQPFTDGSVAVIVFNGNEIPFGISVKTLGEHKESAGKAGTVGKFITEDDIVRLKEHVQTGESILFHGIFAGHISIIHAVSAGTLNLPS</sequence>
<dbReference type="Pfam" id="PF01753">
    <property type="entry name" value="zf-MYND"/>
    <property type="match status" value="1"/>
</dbReference>
<dbReference type="PROSITE" id="PS50865">
    <property type="entry name" value="ZF_MYND_2"/>
    <property type="match status" value="1"/>
</dbReference>
<dbReference type="SUPFAM" id="SSF144232">
    <property type="entry name" value="HIT/MYND zinc finger-like"/>
    <property type="match status" value="1"/>
</dbReference>
<evidence type="ECO:0000313" key="6">
    <source>
        <dbReference type="EMBL" id="KAK7471268.1"/>
    </source>
</evidence>
<feature type="domain" description="MYND-type" evidence="5">
    <location>
        <begin position="417"/>
        <end position="468"/>
    </location>
</feature>
<keyword evidence="7" id="KW-1185">Reference proteome</keyword>
<proteinExistence type="predicted"/>
<dbReference type="PROSITE" id="PS01360">
    <property type="entry name" value="ZF_MYND_1"/>
    <property type="match status" value="1"/>
</dbReference>
<dbReference type="Proteomes" id="UP001498398">
    <property type="component" value="Unassembled WGS sequence"/>
</dbReference>
<keyword evidence="2 4" id="KW-0863">Zinc-finger</keyword>
<name>A0ABR1K2P8_9AGAR</name>
<evidence type="ECO:0000256" key="3">
    <source>
        <dbReference type="ARBA" id="ARBA00022833"/>
    </source>
</evidence>